<proteinExistence type="predicted"/>
<dbReference type="EC" id="2.7.13.3" evidence="2"/>
<dbReference type="SUPFAM" id="SSF55785">
    <property type="entry name" value="PYP-like sensor domain (PAS domain)"/>
    <property type="match status" value="2"/>
</dbReference>
<dbReference type="EMBL" id="FXXP01000001">
    <property type="protein sequence ID" value="SMX26226.1"/>
    <property type="molecule type" value="Genomic_DNA"/>
</dbReference>
<sequence>MAIGVGIGAGLALLAGAALLSWRKVKIKPQFGAKIGASPIAILFREDLVVDSTDSAKFILGQGNSFGTKWAEVRDRLLDQFPLLPETPKEGENRFFSELDQETMLTLTKTGATLRLEIFTQPITAEHVFEFRRKELRNQRIEAAIETSPNPIWEMDEKGDVIWFNPAYEKICLDTGNKVGRECPFELAPLTGTAMKSSRVSLPCDDGTRRWYEVSSKPYNYGWMHFACSIDNLVDAEMAQRNFVQTLTKTFAHLPIGLAVFDRERRLVLFNPALVDLTHLPVDFLSSKPNLLSFFDHMRENRMMPEPKNYSSWREQLTNVVSAAREDRYCETWTLPSGLTYKITGRPHPDGAVAFLIEDISAEISLTRRFRSELELTQSVIDCFEDSVAVFSRLGVLTFSNSAYRAQWKCDPDSAFAEITIIDATKDWQDACDPSPIWSELREYVLTLRDRSAWTSELTLTTGETLICHVEPVVAGATMVRFSQAAISAAPGTISPVANG</sequence>
<dbReference type="InterPro" id="IPR035965">
    <property type="entry name" value="PAS-like_dom_sf"/>
</dbReference>
<name>A0A238J8N4_9RHOB</name>
<reference evidence="3" key="1">
    <citation type="submission" date="2017-05" db="EMBL/GenBank/DDBJ databases">
        <authorList>
            <person name="Rodrigo-Torres L."/>
            <person name="Arahal R. D."/>
            <person name="Lucena T."/>
        </authorList>
    </citation>
    <scope>NUCLEOTIDE SEQUENCE [LARGE SCALE GENOMIC DNA]</scope>
    <source>
        <strain evidence="3">CECT 8649</strain>
    </source>
</reference>
<dbReference type="PROSITE" id="PS50112">
    <property type="entry name" value="PAS"/>
    <property type="match status" value="1"/>
</dbReference>
<accession>A0A238J8N4</accession>
<gene>
    <name evidence="2" type="primary">divL</name>
    <name evidence="2" type="ORF">TRP8649_00299</name>
</gene>
<keyword evidence="2" id="KW-0808">Transferase</keyword>
<dbReference type="InterPro" id="IPR000014">
    <property type="entry name" value="PAS"/>
</dbReference>
<dbReference type="Pfam" id="PF12860">
    <property type="entry name" value="PAS_7"/>
    <property type="match status" value="1"/>
</dbReference>
<organism evidence="2 3">
    <name type="scientific">Pelagimonas phthalicica</name>
    <dbReference type="NCBI Taxonomy" id="1037362"/>
    <lineage>
        <taxon>Bacteria</taxon>
        <taxon>Pseudomonadati</taxon>
        <taxon>Pseudomonadota</taxon>
        <taxon>Alphaproteobacteria</taxon>
        <taxon>Rhodobacterales</taxon>
        <taxon>Roseobacteraceae</taxon>
        <taxon>Pelagimonas</taxon>
    </lineage>
</organism>
<dbReference type="Proteomes" id="UP000225972">
    <property type="component" value="Unassembled WGS sequence"/>
</dbReference>
<dbReference type="Pfam" id="PF13188">
    <property type="entry name" value="PAS_8"/>
    <property type="match status" value="1"/>
</dbReference>
<evidence type="ECO:0000313" key="2">
    <source>
        <dbReference type="EMBL" id="SMX26226.1"/>
    </source>
</evidence>
<feature type="domain" description="PAS" evidence="1">
    <location>
        <begin position="137"/>
        <end position="171"/>
    </location>
</feature>
<dbReference type="AlphaFoldDB" id="A0A238J8N4"/>
<dbReference type="GO" id="GO:0004673">
    <property type="term" value="F:protein histidine kinase activity"/>
    <property type="evidence" value="ECO:0007669"/>
    <property type="project" value="UniProtKB-EC"/>
</dbReference>
<keyword evidence="3" id="KW-1185">Reference proteome</keyword>
<dbReference type="Gene3D" id="3.30.450.20">
    <property type="entry name" value="PAS domain"/>
    <property type="match status" value="1"/>
</dbReference>
<protein>
    <submittedName>
        <fullName evidence="2">Sensor protein DivL</fullName>
        <ecNumber evidence="2">2.7.13.3</ecNumber>
    </submittedName>
</protein>
<evidence type="ECO:0000313" key="3">
    <source>
        <dbReference type="Proteomes" id="UP000225972"/>
    </source>
</evidence>
<evidence type="ECO:0000259" key="1">
    <source>
        <dbReference type="PROSITE" id="PS50112"/>
    </source>
</evidence>